<proteinExistence type="predicted"/>
<evidence type="ECO:0000313" key="1">
    <source>
        <dbReference type="EMBL" id="MDC7227014.1"/>
    </source>
</evidence>
<name>A0AAJ1MNY5_9SPIO</name>
<organism evidence="1 2">
    <name type="scientific">Candidatus Thalassospirochaeta sargassi</name>
    <dbReference type="NCBI Taxonomy" id="3119039"/>
    <lineage>
        <taxon>Bacteria</taxon>
        <taxon>Pseudomonadati</taxon>
        <taxon>Spirochaetota</taxon>
        <taxon>Spirochaetia</taxon>
        <taxon>Spirochaetales</taxon>
        <taxon>Spirochaetaceae</taxon>
        <taxon>Candidatus Thalassospirochaeta</taxon>
    </lineage>
</organism>
<comment type="caution">
    <text evidence="1">The sequence shown here is derived from an EMBL/GenBank/DDBJ whole genome shotgun (WGS) entry which is preliminary data.</text>
</comment>
<protein>
    <submittedName>
        <fullName evidence="1">Abi family protein</fullName>
    </submittedName>
</protein>
<dbReference type="Proteomes" id="UP001221217">
    <property type="component" value="Unassembled WGS sequence"/>
</dbReference>
<dbReference type="Pfam" id="PF07751">
    <property type="entry name" value="Abi_2"/>
    <property type="match status" value="1"/>
</dbReference>
<dbReference type="AlphaFoldDB" id="A0AAJ1MNY5"/>
<evidence type="ECO:0000313" key="2">
    <source>
        <dbReference type="Proteomes" id="UP001221217"/>
    </source>
</evidence>
<sequence length="296" mass="34832">MIYSKPPLTINDQADLLISRGFIADKEKLLEYLRYNNYYRLTGYLYPFRRPDERYSSSINLEKILTICEYDQKLRNHLLSAIDKIEVSFRSVIAYHFSMANGPFAYTDKSALPELEDYRRIQLIENIHKETERSREEFIRHFMNKYGDIHKEPPLWMAVEIMTFGSIVSLYRGVSNSLKQTIAKDFGVPDQVLSSWIVGINSIRNICAHHSRLYNRRLGYSFKLPRERKHPEWFSPVRISNSNVFTALTICNYLLSVIGAGSSWSSEIKDLFDKYESVPEIKNTFPRNWQQSKLWT</sequence>
<gene>
    <name evidence="1" type="ORF">PQJ61_09645</name>
</gene>
<reference evidence="1 2" key="1">
    <citation type="submission" date="2022-12" db="EMBL/GenBank/DDBJ databases">
        <title>Metagenome assembled genome from gulf of manar.</title>
        <authorList>
            <person name="Kohli P."/>
            <person name="Pk S."/>
            <person name="Venkata Ramana C."/>
            <person name="Sasikala C."/>
        </authorList>
    </citation>
    <scope>NUCLEOTIDE SEQUENCE [LARGE SCALE GENOMIC DNA]</scope>
    <source>
        <strain evidence="1">JB008</strain>
    </source>
</reference>
<dbReference type="PIRSF" id="PIRSF034934">
    <property type="entry name" value="AbiF_AbiD"/>
    <property type="match status" value="1"/>
</dbReference>
<dbReference type="InterPro" id="IPR011664">
    <property type="entry name" value="Abi_system_AbiD/AbiF-like"/>
</dbReference>
<accession>A0AAJ1MNY5</accession>
<dbReference type="InterPro" id="IPR017034">
    <property type="entry name" value="Abi_system_AbiD/AbiF"/>
</dbReference>
<dbReference type="EMBL" id="JAQQAL010000022">
    <property type="protein sequence ID" value="MDC7227014.1"/>
    <property type="molecule type" value="Genomic_DNA"/>
</dbReference>